<evidence type="ECO:0000256" key="1">
    <source>
        <dbReference type="SAM" id="MobiDB-lite"/>
    </source>
</evidence>
<proteinExistence type="predicted"/>
<keyword evidence="3" id="KW-1185">Reference proteome</keyword>
<dbReference type="Proteomes" id="UP001314169">
    <property type="component" value="Chromosome 10"/>
</dbReference>
<reference evidence="2" key="1">
    <citation type="submission" date="2023-12" db="EMBL/GenBank/DDBJ databases">
        <authorList>
            <person name="Brown T."/>
        </authorList>
    </citation>
    <scope>NUCLEOTIDE SEQUENCE</scope>
</reference>
<evidence type="ECO:0008006" key="4">
    <source>
        <dbReference type="Google" id="ProtNLM"/>
    </source>
</evidence>
<dbReference type="EMBL" id="OY882867">
    <property type="protein sequence ID" value="CAK6434175.1"/>
    <property type="molecule type" value="Genomic_DNA"/>
</dbReference>
<dbReference type="Gene3D" id="1.20.58.60">
    <property type="match status" value="1"/>
</dbReference>
<gene>
    <name evidence="2" type="ORF">MPIPNATIZW_LOCUS2481</name>
</gene>
<sequence length="151" mass="17248">RLLKAWLTKKEEALNNIQTRNFRDQKELSISVRRLAILKEDMEMKHQALDQLSEIGQDVGQLLDNPKASKKINTDSEKLTQRWDSLVQRLEDSSSQVTQAVGKLGMSQILQKDLLGTVHIGEQVTTKRSKQELPPPPPKKRQIPVDMEAKK</sequence>
<organism evidence="2 3">
    <name type="scientific">Pipistrellus nathusii</name>
    <name type="common">Nathusius' pipistrelle</name>
    <dbReference type="NCBI Taxonomy" id="59473"/>
    <lineage>
        <taxon>Eukaryota</taxon>
        <taxon>Metazoa</taxon>
        <taxon>Chordata</taxon>
        <taxon>Craniata</taxon>
        <taxon>Vertebrata</taxon>
        <taxon>Euteleostomi</taxon>
        <taxon>Mammalia</taxon>
        <taxon>Eutheria</taxon>
        <taxon>Laurasiatheria</taxon>
        <taxon>Chiroptera</taxon>
        <taxon>Yangochiroptera</taxon>
        <taxon>Vespertilionidae</taxon>
        <taxon>Pipistrellus</taxon>
    </lineage>
</organism>
<accession>A0ABN9Z748</accession>
<feature type="region of interest" description="Disordered" evidence="1">
    <location>
        <begin position="122"/>
        <end position="151"/>
    </location>
</feature>
<feature type="non-terminal residue" evidence="2">
    <location>
        <position position="151"/>
    </location>
</feature>
<evidence type="ECO:0000313" key="2">
    <source>
        <dbReference type="EMBL" id="CAK6434175.1"/>
    </source>
</evidence>
<protein>
    <recommendedName>
        <fullName evidence="4">Dystrophin</fullName>
    </recommendedName>
</protein>
<name>A0ABN9Z748_PIPNA</name>
<feature type="non-terminal residue" evidence="2">
    <location>
        <position position="1"/>
    </location>
</feature>
<evidence type="ECO:0000313" key="3">
    <source>
        <dbReference type="Proteomes" id="UP001314169"/>
    </source>
</evidence>
<dbReference type="SUPFAM" id="SSF46966">
    <property type="entry name" value="Spectrin repeat"/>
    <property type="match status" value="1"/>
</dbReference>